<protein>
    <submittedName>
        <fullName evidence="3">ANTAR domain-containing protein</fullName>
    </submittedName>
</protein>
<dbReference type="RefSeq" id="WP_378194478.1">
    <property type="nucleotide sequence ID" value="NZ_JBHMBK010000012.1"/>
</dbReference>
<sequence length="81" mass="9085">MDSWTTGPWRKPPPRCRTRGRPRRRGRPAGGASEAKGILMAAWHITADEAFGLLVQRAQNDNVKLRVVAEQLIEHACWPGQ</sequence>
<name>A0ABV5U3P4_9PSEU</name>
<accession>A0ABV5U3P4</accession>
<dbReference type="InterPro" id="IPR005561">
    <property type="entry name" value="ANTAR"/>
</dbReference>
<organism evidence="3 4">
    <name type="scientific">Amycolatopsis plumensis</name>
    <dbReference type="NCBI Taxonomy" id="236508"/>
    <lineage>
        <taxon>Bacteria</taxon>
        <taxon>Bacillati</taxon>
        <taxon>Actinomycetota</taxon>
        <taxon>Actinomycetes</taxon>
        <taxon>Pseudonocardiales</taxon>
        <taxon>Pseudonocardiaceae</taxon>
        <taxon>Amycolatopsis</taxon>
    </lineage>
</organism>
<feature type="domain" description="ANTAR" evidence="2">
    <location>
        <begin position="12"/>
        <end position="73"/>
    </location>
</feature>
<gene>
    <name evidence="3" type="ORF">ACFFTO_17565</name>
</gene>
<dbReference type="Proteomes" id="UP001589535">
    <property type="component" value="Unassembled WGS sequence"/>
</dbReference>
<dbReference type="Gene3D" id="1.10.10.10">
    <property type="entry name" value="Winged helix-like DNA-binding domain superfamily/Winged helix DNA-binding domain"/>
    <property type="match status" value="1"/>
</dbReference>
<evidence type="ECO:0000256" key="1">
    <source>
        <dbReference type="SAM" id="MobiDB-lite"/>
    </source>
</evidence>
<dbReference type="EMBL" id="JBHMBK010000012">
    <property type="protein sequence ID" value="MFB9686007.1"/>
    <property type="molecule type" value="Genomic_DNA"/>
</dbReference>
<dbReference type="Pfam" id="PF03861">
    <property type="entry name" value="ANTAR"/>
    <property type="match status" value="1"/>
</dbReference>
<dbReference type="SUPFAM" id="SSF52172">
    <property type="entry name" value="CheY-like"/>
    <property type="match status" value="1"/>
</dbReference>
<evidence type="ECO:0000259" key="2">
    <source>
        <dbReference type="PROSITE" id="PS50921"/>
    </source>
</evidence>
<dbReference type="PROSITE" id="PS50921">
    <property type="entry name" value="ANTAR"/>
    <property type="match status" value="1"/>
</dbReference>
<comment type="caution">
    <text evidence="3">The sequence shown here is derived from an EMBL/GenBank/DDBJ whole genome shotgun (WGS) entry which is preliminary data.</text>
</comment>
<feature type="region of interest" description="Disordered" evidence="1">
    <location>
        <begin position="1"/>
        <end position="33"/>
    </location>
</feature>
<dbReference type="InterPro" id="IPR036388">
    <property type="entry name" value="WH-like_DNA-bd_sf"/>
</dbReference>
<feature type="compositionally biased region" description="Basic residues" evidence="1">
    <location>
        <begin position="12"/>
        <end position="27"/>
    </location>
</feature>
<dbReference type="InterPro" id="IPR011006">
    <property type="entry name" value="CheY-like_superfamily"/>
</dbReference>
<reference evidence="3 4" key="1">
    <citation type="submission" date="2024-09" db="EMBL/GenBank/DDBJ databases">
        <authorList>
            <person name="Sun Q."/>
            <person name="Mori K."/>
        </authorList>
    </citation>
    <scope>NUCLEOTIDE SEQUENCE [LARGE SCALE GENOMIC DNA]</scope>
    <source>
        <strain evidence="3 4">JCM 13852</strain>
    </source>
</reference>
<dbReference type="SMART" id="SM01012">
    <property type="entry name" value="ANTAR"/>
    <property type="match status" value="1"/>
</dbReference>
<evidence type="ECO:0000313" key="4">
    <source>
        <dbReference type="Proteomes" id="UP001589535"/>
    </source>
</evidence>
<keyword evidence="4" id="KW-1185">Reference proteome</keyword>
<evidence type="ECO:0000313" key="3">
    <source>
        <dbReference type="EMBL" id="MFB9686007.1"/>
    </source>
</evidence>
<proteinExistence type="predicted"/>